<sequence>MLTDEQILENLRRHRTQPNVSATEYFQSLQNTLPGNLVGRRRIYLDTKYWILLRDAALGRPRSHSHIEILSLLRALVSKGTAICPLSDAAYAESMQQTDGKTRLATAELMDELSCGVAVATEKTRIRMELLNFVATPIADVGSLRDKVWVKTGFVLGEKVPHVKTWDAEVNLVAQKSFIDLMWFQTVADFATQEQGRGTTSLQTSAVRINQKMEKYADEIRSFEQAAKAEFSGCVKLFSRELAQAALIEKDYQNATAEQIGIFQETVQRGLFNALRLSPDLMATRVPTLFIHAMCHAAIRWNKTRKLDSNWLFDIHHACAGLAYHEAMFTEHPLRALLLSGKMRMDERFGTHILSSEQDVLRYLANG</sequence>
<evidence type="ECO:0000313" key="1">
    <source>
        <dbReference type="EMBL" id="MDT8835810.1"/>
    </source>
</evidence>
<accession>A0AAP5Q2D5</accession>
<name>A0AAP5Q2D5_9BURK</name>
<dbReference type="RefSeq" id="WP_315696583.1">
    <property type="nucleotide sequence ID" value="NZ_JANSLM010000001.1"/>
</dbReference>
<evidence type="ECO:0000313" key="2">
    <source>
        <dbReference type="Proteomes" id="UP001246473"/>
    </source>
</evidence>
<gene>
    <name evidence="1" type="ORF">ParKJ_00095</name>
</gene>
<proteinExistence type="predicted"/>
<reference evidence="1" key="1">
    <citation type="submission" date="2022-08" db="EMBL/GenBank/DDBJ databases">
        <authorList>
            <person name="Kim S.-J."/>
        </authorList>
    </citation>
    <scope>NUCLEOTIDE SEQUENCE</scope>
    <source>
        <strain evidence="1">KJ</strain>
    </source>
</reference>
<dbReference type="Proteomes" id="UP001246473">
    <property type="component" value="Unassembled WGS sequence"/>
</dbReference>
<dbReference type="AlphaFoldDB" id="A0AAP5Q2D5"/>
<comment type="caution">
    <text evidence="1">The sequence shown here is derived from an EMBL/GenBank/DDBJ whole genome shotgun (WGS) entry which is preliminary data.</text>
</comment>
<protein>
    <submittedName>
        <fullName evidence="1">Uncharacterized protein</fullName>
    </submittedName>
</protein>
<organism evidence="1 2">
    <name type="scientific">Paraburkholderia fungorum</name>
    <dbReference type="NCBI Taxonomy" id="134537"/>
    <lineage>
        <taxon>Bacteria</taxon>
        <taxon>Pseudomonadati</taxon>
        <taxon>Pseudomonadota</taxon>
        <taxon>Betaproteobacteria</taxon>
        <taxon>Burkholderiales</taxon>
        <taxon>Burkholderiaceae</taxon>
        <taxon>Paraburkholderia</taxon>
    </lineage>
</organism>
<dbReference type="EMBL" id="JANSLM010000001">
    <property type="protein sequence ID" value="MDT8835810.1"/>
    <property type="molecule type" value="Genomic_DNA"/>
</dbReference>